<dbReference type="InterPro" id="IPR005467">
    <property type="entry name" value="His_kinase_dom"/>
</dbReference>
<organism evidence="10 12">
    <name type="scientific">Flavobacterium circumlabens</name>
    <dbReference type="NCBI Taxonomy" id="2133765"/>
    <lineage>
        <taxon>Bacteria</taxon>
        <taxon>Pseudomonadati</taxon>
        <taxon>Bacteroidota</taxon>
        <taxon>Flavobacteriia</taxon>
        <taxon>Flavobacteriales</taxon>
        <taxon>Flavobacteriaceae</taxon>
        <taxon>Flavobacterium</taxon>
    </lineage>
</organism>
<feature type="domain" description="PAC" evidence="8">
    <location>
        <begin position="381"/>
        <end position="433"/>
    </location>
</feature>
<dbReference type="EMBL" id="SLWA01000005">
    <property type="protein sequence ID" value="TCN56551.1"/>
    <property type="molecule type" value="Genomic_DNA"/>
</dbReference>
<dbReference type="Proteomes" id="UP000295270">
    <property type="component" value="Unassembled WGS sequence"/>
</dbReference>
<dbReference type="InterPro" id="IPR013656">
    <property type="entry name" value="PAS_4"/>
</dbReference>
<dbReference type="SMART" id="SM00086">
    <property type="entry name" value="PAC"/>
    <property type="match status" value="3"/>
</dbReference>
<dbReference type="InterPro" id="IPR004358">
    <property type="entry name" value="Sig_transdc_His_kin-like_C"/>
</dbReference>
<dbReference type="Pfam" id="PF08448">
    <property type="entry name" value="PAS_4"/>
    <property type="match status" value="1"/>
</dbReference>
<dbReference type="EC" id="2.7.13.3" evidence="2"/>
<dbReference type="InterPro" id="IPR036890">
    <property type="entry name" value="HATPase_C_sf"/>
</dbReference>
<accession>A0A4Y7UAU3</accession>
<evidence type="ECO:0000259" key="6">
    <source>
        <dbReference type="PROSITE" id="PS50109"/>
    </source>
</evidence>
<dbReference type="Pfam" id="PF08447">
    <property type="entry name" value="PAS_3"/>
    <property type="match status" value="2"/>
</dbReference>
<reference evidence="9 11" key="1">
    <citation type="journal article" date="2015" name="Stand. Genomic Sci.">
        <title>Genomic Encyclopedia of Bacterial and Archaeal Type Strains, Phase III: the genomes of soil and plant-associated and newly described type strains.</title>
        <authorList>
            <person name="Whitman W.B."/>
            <person name="Woyke T."/>
            <person name="Klenk H.P."/>
            <person name="Zhou Y."/>
            <person name="Lilburn T.G."/>
            <person name="Beck B.J."/>
            <person name="De Vos P."/>
            <person name="Vandamme P."/>
            <person name="Eisen J.A."/>
            <person name="Garrity G."/>
            <person name="Hugenholtz P."/>
            <person name="Kyrpides N.C."/>
        </authorList>
    </citation>
    <scope>NUCLEOTIDE SEQUENCE [LARGE SCALE GENOMIC DNA]</scope>
    <source>
        <strain evidence="9 11">P5626</strain>
    </source>
</reference>
<evidence type="ECO:0000256" key="4">
    <source>
        <dbReference type="ARBA" id="ARBA00022679"/>
    </source>
</evidence>
<dbReference type="SUPFAM" id="SSF47384">
    <property type="entry name" value="Homodimeric domain of signal transducing histidine kinase"/>
    <property type="match status" value="1"/>
</dbReference>
<dbReference type="InterPro" id="IPR035965">
    <property type="entry name" value="PAS-like_dom_sf"/>
</dbReference>
<evidence type="ECO:0000256" key="5">
    <source>
        <dbReference type="ARBA" id="ARBA00022777"/>
    </source>
</evidence>
<keyword evidence="4" id="KW-0808">Transferase</keyword>
<dbReference type="FunFam" id="3.30.450.20:FF:000099">
    <property type="entry name" value="Sensory box sensor histidine kinase"/>
    <property type="match status" value="1"/>
</dbReference>
<evidence type="ECO:0000256" key="2">
    <source>
        <dbReference type="ARBA" id="ARBA00012438"/>
    </source>
</evidence>
<dbReference type="SMART" id="SM00387">
    <property type="entry name" value="HATPase_c"/>
    <property type="match status" value="1"/>
</dbReference>
<dbReference type="Gene3D" id="3.30.565.10">
    <property type="entry name" value="Histidine kinase-like ATPase, C-terminal domain"/>
    <property type="match status" value="1"/>
</dbReference>
<reference evidence="9" key="3">
    <citation type="submission" date="2019-03" db="EMBL/GenBank/DDBJ databases">
        <authorList>
            <person name="Whitman W."/>
            <person name="Huntemann M."/>
            <person name="Clum A."/>
            <person name="Pillay M."/>
            <person name="Palaniappan K."/>
            <person name="Varghese N."/>
            <person name="Mikhailova N."/>
            <person name="Stamatis D."/>
            <person name="Reddy T."/>
            <person name="Daum C."/>
            <person name="Shapiro N."/>
            <person name="Ivanova N."/>
            <person name="Kyrpides N."/>
            <person name="Woyke T."/>
        </authorList>
    </citation>
    <scope>NUCLEOTIDE SEQUENCE</scope>
    <source>
        <strain evidence="9">P5626</strain>
    </source>
</reference>
<dbReference type="InterPro" id="IPR000700">
    <property type="entry name" value="PAS-assoc_C"/>
</dbReference>
<evidence type="ECO:0000259" key="8">
    <source>
        <dbReference type="PROSITE" id="PS50113"/>
    </source>
</evidence>
<dbReference type="InterPro" id="IPR036097">
    <property type="entry name" value="HisK_dim/P_sf"/>
</dbReference>
<dbReference type="PROSITE" id="PS50109">
    <property type="entry name" value="HIS_KIN"/>
    <property type="match status" value="1"/>
</dbReference>
<dbReference type="Pfam" id="PF02518">
    <property type="entry name" value="HATPase_c"/>
    <property type="match status" value="1"/>
</dbReference>
<dbReference type="InterPro" id="IPR013655">
    <property type="entry name" value="PAS_fold_3"/>
</dbReference>
<feature type="domain" description="PAC" evidence="8">
    <location>
        <begin position="507"/>
        <end position="559"/>
    </location>
</feature>
<dbReference type="Pfam" id="PF00512">
    <property type="entry name" value="HisKA"/>
    <property type="match status" value="1"/>
</dbReference>
<dbReference type="CDD" id="cd00130">
    <property type="entry name" value="PAS"/>
    <property type="match status" value="1"/>
</dbReference>
<dbReference type="PANTHER" id="PTHR43304:SF1">
    <property type="entry name" value="PAC DOMAIN-CONTAINING PROTEIN"/>
    <property type="match status" value="1"/>
</dbReference>
<dbReference type="InterPro" id="IPR052162">
    <property type="entry name" value="Sensor_kinase/Photoreceptor"/>
</dbReference>
<dbReference type="Gene3D" id="3.30.450.20">
    <property type="entry name" value="PAS domain"/>
    <property type="match status" value="3"/>
</dbReference>
<evidence type="ECO:0000313" key="9">
    <source>
        <dbReference type="EMBL" id="TCN56551.1"/>
    </source>
</evidence>
<gene>
    <name evidence="10" type="ORF">D0809_15560</name>
    <name evidence="9" type="ORF">EV142_105330</name>
</gene>
<keyword evidence="3" id="KW-0597">Phosphoprotein</keyword>
<evidence type="ECO:0000259" key="7">
    <source>
        <dbReference type="PROSITE" id="PS50112"/>
    </source>
</evidence>
<dbReference type="SMART" id="SM00388">
    <property type="entry name" value="HisKA"/>
    <property type="match status" value="1"/>
</dbReference>
<keyword evidence="5" id="KW-0418">Kinase</keyword>
<feature type="domain" description="Histidine kinase" evidence="6">
    <location>
        <begin position="588"/>
        <end position="814"/>
    </location>
</feature>
<dbReference type="CDD" id="cd00082">
    <property type="entry name" value="HisKA"/>
    <property type="match status" value="1"/>
</dbReference>
<dbReference type="SMART" id="SM00091">
    <property type="entry name" value="PAS"/>
    <property type="match status" value="2"/>
</dbReference>
<comment type="catalytic activity">
    <reaction evidence="1">
        <text>ATP + protein L-histidine = ADP + protein N-phospho-L-histidine.</text>
        <dbReference type="EC" id="2.7.13.3"/>
    </reaction>
</comment>
<dbReference type="Gene3D" id="1.10.287.130">
    <property type="match status" value="1"/>
</dbReference>
<name>A0A4Y7UAU3_9FLAO</name>
<dbReference type="PANTHER" id="PTHR43304">
    <property type="entry name" value="PHYTOCHROME-LIKE PROTEIN CPH1"/>
    <property type="match status" value="1"/>
</dbReference>
<dbReference type="RefSeq" id="WP_132036543.1">
    <property type="nucleotide sequence ID" value="NZ_QWDN01000005.1"/>
</dbReference>
<protein>
    <recommendedName>
        <fullName evidence="2">histidine kinase</fullName>
        <ecNumber evidence="2">2.7.13.3</ecNumber>
    </recommendedName>
</protein>
<keyword evidence="11" id="KW-1185">Reference proteome</keyword>
<dbReference type="PROSITE" id="PS50113">
    <property type="entry name" value="PAC"/>
    <property type="match status" value="3"/>
</dbReference>
<dbReference type="Gene3D" id="2.10.70.100">
    <property type="match status" value="1"/>
</dbReference>
<feature type="domain" description="PAC" evidence="8">
    <location>
        <begin position="251"/>
        <end position="306"/>
    </location>
</feature>
<dbReference type="PROSITE" id="PS50112">
    <property type="entry name" value="PAS"/>
    <property type="match status" value="1"/>
</dbReference>
<sequence length="814" mass="93314">MSNANLDFLSPHSEIAKLIRDKDWSNNPIGKADLWPPVLKSALIIISNSKLPTVLFWGNELVVFYNDTFLEILDSNEKEKFSFGEPFKNNSDKEWEFIEPILKNILLQGNTVFYENQIFEVFLAGKNNIPYTVSCNPISDELGKTAGITVSFITTSGNEKNKLAKNIERYSATQSVREFRKIVAESSIPIAILRGPNHIIENVNSAMFQTVFQKESKGIFGKTLIEVFPNMRDQKYPDLLDEVFKSGLIKKEKEAEIYVLYEGERYKFYFDFEFTPLLQADGNTSGIMVIIYDVTEKVEARKKAEDAEERATLAAEIAEIATWDLNLQTHQLIHSASLATTFGYLPSVKMSYIQMLEHIDPADLTDIVNKAFEEAMNTGYYKYVVRINKADGEARWIKSHGKIFMDDTGEPLKMIGTILDITNEREREDLLLGREQKFRMLADSVPQLIWTADSQGNFNYFNLSVYKYTGLAESEMSQGGLLSLIHKEDRDQFMKLWSAAIGAGTDLSIEHRLLNVKGQYRWHLSHASAQKDILGNIQIWVGTSHDIQNQKTFTNELEKQVHERTTELMTKNGDLVKMNIELRSFAYVSSHDLQEPLRKIQMFISRLEDTEEDAFTENAKEYFTRIKVAASRMQTLIVDLLDYSRTNTLDKIFVNTNLEDLVKEVINDYKEIIEEKNAVIEFFDLSEVRGIPFQLRQLFSNLIGNSLKFTRKGISPHIIIKRVNIKEKEINAQSENPERNYCHICFSDNGIGFETEYETRIFEIFRRLHDNVEFKGTGIGLAIVKKIVENHEGIITAKGTKGKGAQFNIYIPIL</sequence>
<dbReference type="SUPFAM" id="SSF55785">
    <property type="entry name" value="PYP-like sensor domain (PAS domain)"/>
    <property type="match status" value="3"/>
</dbReference>
<dbReference type="OrthoDB" id="9766459at2"/>
<dbReference type="Proteomes" id="UP000298340">
    <property type="component" value="Unassembled WGS sequence"/>
</dbReference>
<dbReference type="AlphaFoldDB" id="A0A4Y7UAU3"/>
<evidence type="ECO:0000313" key="11">
    <source>
        <dbReference type="Proteomes" id="UP000295270"/>
    </source>
</evidence>
<reference evidence="10 12" key="2">
    <citation type="journal article" date="2018" name="Syst. Appl. Microbiol.">
        <title>Flavobacterium circumlabens sp. nov. and Flavobacterium cupreum sp. nov., two psychrotrophic species isolated from Antarctic environmental samples.</title>
        <authorList>
            <person name="Kralova S."/>
            <person name="Busse H.J."/>
            <person name="Svec P."/>
            <person name="Maslanova I."/>
            <person name="Stankova E."/>
            <person name="Bartak M."/>
            <person name="Sedlacek I."/>
        </authorList>
    </citation>
    <scope>NUCLEOTIDE SEQUENCE [LARGE SCALE GENOMIC DNA]</scope>
    <source>
        <strain evidence="10 12">CCM 8828</strain>
    </source>
</reference>
<evidence type="ECO:0000256" key="3">
    <source>
        <dbReference type="ARBA" id="ARBA00022553"/>
    </source>
</evidence>
<dbReference type="NCBIfam" id="TIGR00229">
    <property type="entry name" value="sensory_box"/>
    <property type="match status" value="1"/>
</dbReference>
<dbReference type="InterPro" id="IPR000014">
    <property type="entry name" value="PAS"/>
</dbReference>
<feature type="domain" description="PAS" evidence="7">
    <location>
        <begin position="434"/>
        <end position="504"/>
    </location>
</feature>
<comment type="caution">
    <text evidence="10">The sequence shown here is derived from an EMBL/GenBank/DDBJ whole genome shotgun (WGS) entry which is preliminary data.</text>
</comment>
<proteinExistence type="predicted"/>
<evidence type="ECO:0000256" key="1">
    <source>
        <dbReference type="ARBA" id="ARBA00000085"/>
    </source>
</evidence>
<dbReference type="EMBL" id="QWDN01000005">
    <property type="protein sequence ID" value="TEB43567.1"/>
    <property type="molecule type" value="Genomic_DNA"/>
</dbReference>
<dbReference type="InterPro" id="IPR003661">
    <property type="entry name" value="HisK_dim/P_dom"/>
</dbReference>
<dbReference type="PRINTS" id="PR00344">
    <property type="entry name" value="BCTRLSENSOR"/>
</dbReference>
<dbReference type="GO" id="GO:0000155">
    <property type="term" value="F:phosphorelay sensor kinase activity"/>
    <property type="evidence" value="ECO:0007669"/>
    <property type="project" value="InterPro"/>
</dbReference>
<evidence type="ECO:0000313" key="12">
    <source>
        <dbReference type="Proteomes" id="UP000298340"/>
    </source>
</evidence>
<dbReference type="InterPro" id="IPR003594">
    <property type="entry name" value="HATPase_dom"/>
</dbReference>
<dbReference type="SUPFAM" id="SSF55874">
    <property type="entry name" value="ATPase domain of HSP90 chaperone/DNA topoisomerase II/histidine kinase"/>
    <property type="match status" value="1"/>
</dbReference>
<evidence type="ECO:0000313" key="10">
    <source>
        <dbReference type="EMBL" id="TEB43567.1"/>
    </source>
</evidence>
<dbReference type="InterPro" id="IPR001610">
    <property type="entry name" value="PAC"/>
</dbReference>